<accession>A0A9X0XHS8</accession>
<evidence type="ECO:0000313" key="1">
    <source>
        <dbReference type="EMBL" id="MBL0720208.1"/>
    </source>
</evidence>
<organism evidence="1 2">
    <name type="scientific">Aquariibacter lacus</name>
    <dbReference type="NCBI Taxonomy" id="2801332"/>
    <lineage>
        <taxon>Bacteria</taxon>
        <taxon>Pseudomonadati</taxon>
        <taxon>Pseudomonadota</taxon>
        <taxon>Betaproteobacteria</taxon>
        <taxon>Burkholderiales</taxon>
        <taxon>Sphaerotilaceae</taxon>
        <taxon>Aquariibacter</taxon>
    </lineage>
</organism>
<name>A0A9X0XHS8_9BURK</name>
<reference evidence="1 2" key="1">
    <citation type="submission" date="2021-01" db="EMBL/GenBank/DDBJ databases">
        <title>Piscinibacter sp. Jin2 Genome sequencing and assembly.</title>
        <authorList>
            <person name="Kim I."/>
        </authorList>
    </citation>
    <scope>NUCLEOTIDE SEQUENCE [LARGE SCALE GENOMIC DNA]</scope>
    <source>
        <strain evidence="1 2">Jin2</strain>
    </source>
</reference>
<sequence>MSESAKRAMAPEPLPRAEADKLLSSMPASCALGVAAVPPIMGASAARGLLARAGAAVSQAGWAVLARTLAGWPGLRLALLGRAIRTPYTHITSADGREVYMARYWLANPYGRTADGEQGPARWRWLPSVRLHWIMREDLDRHLHDHPWNARTLVLRGWYKEQRIEGEAIRSAGYTGRLLFGQYHRITEVSPGGVMTLFITWRKRGTWGFLVDGHKVPWRQYLADEAARAARLRQAQAEQLDVPQGQAGGAL</sequence>
<dbReference type="RefSeq" id="WP_201826084.1">
    <property type="nucleotide sequence ID" value="NZ_JAERRA010000001.1"/>
</dbReference>
<keyword evidence="2" id="KW-1185">Reference proteome</keyword>
<dbReference type="EMBL" id="JAERRA010000001">
    <property type="protein sequence ID" value="MBL0720208.1"/>
    <property type="molecule type" value="Genomic_DNA"/>
</dbReference>
<protein>
    <submittedName>
        <fullName evidence="1">Uncharacterized protein</fullName>
    </submittedName>
</protein>
<dbReference type="AlphaFoldDB" id="A0A9X0XHS8"/>
<dbReference type="Proteomes" id="UP000643207">
    <property type="component" value="Unassembled WGS sequence"/>
</dbReference>
<gene>
    <name evidence="1" type="ORF">JI742_09930</name>
</gene>
<evidence type="ECO:0000313" key="2">
    <source>
        <dbReference type="Proteomes" id="UP000643207"/>
    </source>
</evidence>
<comment type="caution">
    <text evidence="1">The sequence shown here is derived from an EMBL/GenBank/DDBJ whole genome shotgun (WGS) entry which is preliminary data.</text>
</comment>
<proteinExistence type="predicted"/>